<evidence type="ECO:0000256" key="4">
    <source>
        <dbReference type="ARBA" id="ARBA00022737"/>
    </source>
</evidence>
<dbReference type="InterPro" id="IPR001368">
    <property type="entry name" value="TNFR/NGFR_Cys_rich_reg"/>
</dbReference>
<keyword evidence="2" id="KW-0053">Apoptosis</keyword>
<dbReference type="PROSITE" id="PS50050">
    <property type="entry name" value="TNFR_NGFR_2"/>
    <property type="match status" value="2"/>
</dbReference>
<dbReference type="InterPro" id="IPR034029">
    <property type="entry name" value="TNFRSF10A/B_death"/>
</dbReference>
<keyword evidence="4" id="KW-0677">Repeat</keyword>
<evidence type="ECO:0000256" key="6">
    <source>
        <dbReference type="ARBA" id="ARBA00023157"/>
    </source>
</evidence>
<dbReference type="EMBL" id="JAIPUX010003283">
    <property type="protein sequence ID" value="KAH0623144.1"/>
    <property type="molecule type" value="Genomic_DNA"/>
</dbReference>
<evidence type="ECO:0000256" key="10">
    <source>
        <dbReference type="SAM" id="MobiDB-lite"/>
    </source>
</evidence>
<evidence type="ECO:0000256" key="3">
    <source>
        <dbReference type="ARBA" id="ARBA00022729"/>
    </source>
</evidence>
<evidence type="ECO:0000256" key="1">
    <source>
        <dbReference type="ARBA" id="ARBA00004370"/>
    </source>
</evidence>
<keyword evidence="8" id="KW-0325">Glycoprotein</keyword>
<dbReference type="PROSITE" id="PS50017">
    <property type="entry name" value="DEATH_DOMAIN"/>
    <property type="match status" value="1"/>
</dbReference>
<dbReference type="PANTHER" id="PTHR46330">
    <property type="entry name" value="TUMOR NECROSIS FACTOR RECEPTOR SUPERFAMILY MEMBER 10B"/>
    <property type="match status" value="1"/>
</dbReference>
<evidence type="ECO:0000256" key="5">
    <source>
        <dbReference type="ARBA" id="ARBA00023136"/>
    </source>
</evidence>
<dbReference type="SUPFAM" id="SSF57586">
    <property type="entry name" value="TNF receptor-like"/>
    <property type="match status" value="2"/>
</dbReference>
<reference evidence="13 14" key="1">
    <citation type="journal article" date="2022" name="Gigascience">
        <title>A chromosome-level genome assembly and annotation of the desert horned lizard, Phrynosoma platyrhinos, provides insight into chromosomal rearrangements among reptiles.</title>
        <authorList>
            <person name="Koochekian N."/>
            <person name="Ascanio A."/>
            <person name="Farleigh K."/>
            <person name="Card D.C."/>
            <person name="Schield D.R."/>
            <person name="Castoe T.A."/>
            <person name="Jezkova T."/>
        </authorList>
    </citation>
    <scope>NUCLEOTIDE SEQUENCE [LARGE SCALE GENOMIC DNA]</scope>
    <source>
        <strain evidence="13">NK-2021</strain>
    </source>
</reference>
<feature type="region of interest" description="Disordered" evidence="10">
    <location>
        <begin position="158"/>
        <end position="179"/>
    </location>
</feature>
<feature type="repeat" description="TNFR-Cys" evidence="9">
    <location>
        <begin position="28"/>
        <end position="69"/>
    </location>
</feature>
<feature type="domain" description="TNFR-Cys" evidence="12">
    <location>
        <begin position="28"/>
        <end position="69"/>
    </location>
</feature>
<keyword evidence="7" id="KW-0675">Receptor</keyword>
<protein>
    <submittedName>
        <fullName evidence="13">Uncharacterized protein</fullName>
    </submittedName>
</protein>
<keyword evidence="6 9" id="KW-1015">Disulfide bond</keyword>
<dbReference type="Pfam" id="PF00020">
    <property type="entry name" value="TNFR_c6"/>
    <property type="match status" value="2"/>
</dbReference>
<organism evidence="13 14">
    <name type="scientific">Phrynosoma platyrhinos</name>
    <name type="common">Desert horned lizard</name>
    <dbReference type="NCBI Taxonomy" id="52577"/>
    <lineage>
        <taxon>Eukaryota</taxon>
        <taxon>Metazoa</taxon>
        <taxon>Chordata</taxon>
        <taxon>Craniata</taxon>
        <taxon>Vertebrata</taxon>
        <taxon>Euteleostomi</taxon>
        <taxon>Lepidosauria</taxon>
        <taxon>Squamata</taxon>
        <taxon>Bifurcata</taxon>
        <taxon>Unidentata</taxon>
        <taxon>Episquamata</taxon>
        <taxon>Toxicofera</taxon>
        <taxon>Iguania</taxon>
        <taxon>Phrynosomatidae</taxon>
        <taxon>Phrynosomatinae</taxon>
        <taxon>Phrynosoma</taxon>
    </lineage>
</organism>
<dbReference type="PROSITE" id="PS00652">
    <property type="entry name" value="TNFR_NGFR_1"/>
    <property type="match status" value="1"/>
</dbReference>
<evidence type="ECO:0000259" key="11">
    <source>
        <dbReference type="PROSITE" id="PS50017"/>
    </source>
</evidence>
<keyword evidence="3" id="KW-0732">Signal</keyword>
<dbReference type="SMART" id="SM00005">
    <property type="entry name" value="DEATH"/>
    <property type="match status" value="1"/>
</dbReference>
<dbReference type="CDD" id="cd08315">
    <property type="entry name" value="Death_TRAILR_DR4_DR5"/>
    <property type="match status" value="1"/>
</dbReference>
<evidence type="ECO:0000313" key="13">
    <source>
        <dbReference type="EMBL" id="KAH0623144.1"/>
    </source>
</evidence>
<dbReference type="Pfam" id="PF00531">
    <property type="entry name" value="Death"/>
    <property type="match status" value="1"/>
</dbReference>
<proteinExistence type="predicted"/>
<dbReference type="InterPro" id="IPR000488">
    <property type="entry name" value="Death_dom"/>
</dbReference>
<accession>A0ABQ7T0A2</accession>
<comment type="caution">
    <text evidence="9">Lacks conserved residue(s) required for the propagation of feature annotation.</text>
</comment>
<dbReference type="Gene3D" id="2.10.50.10">
    <property type="entry name" value="Tumor Necrosis Factor Receptor, subunit A, domain 2"/>
    <property type="match status" value="3"/>
</dbReference>
<dbReference type="SUPFAM" id="SSF47986">
    <property type="entry name" value="DEATH domain"/>
    <property type="match status" value="1"/>
</dbReference>
<evidence type="ECO:0000259" key="12">
    <source>
        <dbReference type="PROSITE" id="PS50050"/>
    </source>
</evidence>
<feature type="repeat" description="TNFR-Cys" evidence="9">
    <location>
        <begin position="70"/>
        <end position="111"/>
    </location>
</feature>
<evidence type="ECO:0000313" key="14">
    <source>
        <dbReference type="Proteomes" id="UP000826234"/>
    </source>
</evidence>
<dbReference type="SMART" id="SM00208">
    <property type="entry name" value="TNFR"/>
    <property type="match status" value="2"/>
</dbReference>
<feature type="domain" description="TNFR-Cys" evidence="12">
    <location>
        <begin position="70"/>
        <end position="111"/>
    </location>
</feature>
<comment type="caution">
    <text evidence="13">The sequence shown here is derived from an EMBL/GenBank/DDBJ whole genome shotgun (WGS) entry which is preliminary data.</text>
</comment>
<keyword evidence="5" id="KW-0472">Membrane</keyword>
<feature type="domain" description="Death" evidence="11">
    <location>
        <begin position="230"/>
        <end position="299"/>
    </location>
</feature>
<feature type="disulfide bond" evidence="9">
    <location>
        <begin position="29"/>
        <end position="44"/>
    </location>
</feature>
<comment type="subcellular location">
    <subcellularLocation>
        <location evidence="1">Membrane</location>
    </subcellularLocation>
</comment>
<feature type="disulfide bond" evidence="9">
    <location>
        <begin position="71"/>
        <end position="86"/>
    </location>
</feature>
<evidence type="ECO:0000256" key="2">
    <source>
        <dbReference type="ARBA" id="ARBA00022703"/>
    </source>
</evidence>
<gene>
    <name evidence="13" type="ORF">JD844_031142</name>
</gene>
<sequence>MFSFLFCCVAGFRVKDHCTSDAGTTCHRCDNDTFSKHLNALKVCFPCRTCRQFDEVELQPCTSTSDTLCICKNGTFCLPHHPCETCHKCRLRCPEGQQMVKPCTSTSDIQCAPYVTSPTPPTVIANPRGSAAGMWRFLPSLKNIQCFQRNCGGRQGEEADNTWNTRVDPESLPSSESCTHRTSNMSEMMLLSTATLPEEVTIIIIIIIIINHHTLRMSFDTFIKEVPVKEWRRYMRALGLTENEIARAERSDKDSEEQQFQMLQTWLDRSGKEASVNTLLKTLCKIELRGVEEKMRACLIFHGLYYEE</sequence>
<feature type="disulfide bond" evidence="9">
    <location>
        <begin position="93"/>
        <end position="111"/>
    </location>
</feature>
<evidence type="ECO:0000256" key="8">
    <source>
        <dbReference type="ARBA" id="ARBA00023180"/>
    </source>
</evidence>
<dbReference type="Gene3D" id="1.10.533.10">
    <property type="entry name" value="Death Domain, Fas"/>
    <property type="match status" value="1"/>
</dbReference>
<dbReference type="InterPro" id="IPR011029">
    <property type="entry name" value="DEATH-like_dom_sf"/>
</dbReference>
<dbReference type="InterPro" id="IPR052491">
    <property type="entry name" value="TNFRSF10"/>
</dbReference>
<evidence type="ECO:0000256" key="7">
    <source>
        <dbReference type="ARBA" id="ARBA00023170"/>
    </source>
</evidence>
<dbReference type="PANTHER" id="PTHR46330:SF6">
    <property type="entry name" value="HEMATOPOIETIC DEATH RECEPTOR-RELATED"/>
    <property type="match status" value="1"/>
</dbReference>
<keyword evidence="14" id="KW-1185">Reference proteome</keyword>
<name>A0ABQ7T0A2_PHRPL</name>
<dbReference type="Proteomes" id="UP000826234">
    <property type="component" value="Unassembled WGS sequence"/>
</dbReference>
<evidence type="ECO:0000256" key="9">
    <source>
        <dbReference type="PROSITE-ProRule" id="PRU00206"/>
    </source>
</evidence>